<accession>A0ABD4XIR5</accession>
<gene>
    <name evidence="2" type="ORF">G9403_04785</name>
</gene>
<dbReference type="AlphaFoldDB" id="A0ABD4XIR5"/>
<keyword evidence="1" id="KW-0812">Transmembrane</keyword>
<evidence type="ECO:0000256" key="1">
    <source>
        <dbReference type="SAM" id="Phobius"/>
    </source>
</evidence>
<evidence type="ECO:0000313" key="2">
    <source>
        <dbReference type="EMBL" id="MDF8370977.1"/>
    </source>
</evidence>
<dbReference type="Pfam" id="PF19700">
    <property type="entry name" value="DUF6198"/>
    <property type="match status" value="1"/>
</dbReference>
<feature type="transmembrane region" description="Helical" evidence="1">
    <location>
        <begin position="98"/>
        <end position="117"/>
    </location>
</feature>
<dbReference type="InterPro" id="IPR038750">
    <property type="entry name" value="YczE/YyaS-like"/>
</dbReference>
<proteinExistence type="predicted"/>
<sequence>MNTKVIYSRGIFMYNEHGQLRRLSSHEIVIYFLAGLLFNTFGNGITVAANMGSAPWTASAANLANLTGTSISVFLFFYGVFAATLVCILQRNIDWPHVIGNIIFVVAFSSIIGIVSTRLTALGMGTLPIAWRTIIDFIGVIFIGFGVSITQRLQFILHPIDDLTNLTRFMFFRGNAAISQIINFSFPMLISMIVWALSGELVAINIGTLFSFFFQGMFVGYADHHVFGHLAHKLNNIKVSH</sequence>
<feature type="transmembrane region" description="Helical" evidence="1">
    <location>
        <begin position="202"/>
        <end position="222"/>
    </location>
</feature>
<organism evidence="2 3">
    <name type="scientific">Weissella paramesenteroides</name>
    <name type="common">Leuconostoc paramesenteroides</name>
    <dbReference type="NCBI Taxonomy" id="1249"/>
    <lineage>
        <taxon>Bacteria</taxon>
        <taxon>Bacillati</taxon>
        <taxon>Bacillota</taxon>
        <taxon>Bacilli</taxon>
        <taxon>Lactobacillales</taxon>
        <taxon>Lactobacillaceae</taxon>
        <taxon>Weissella</taxon>
    </lineage>
</organism>
<keyword evidence="1" id="KW-1133">Transmembrane helix</keyword>
<dbReference type="Proteomes" id="UP001215461">
    <property type="component" value="Unassembled WGS sequence"/>
</dbReference>
<evidence type="ECO:0000313" key="3">
    <source>
        <dbReference type="Proteomes" id="UP001215461"/>
    </source>
</evidence>
<feature type="transmembrane region" description="Helical" evidence="1">
    <location>
        <begin position="69"/>
        <end position="89"/>
    </location>
</feature>
<reference evidence="2 3" key="1">
    <citation type="submission" date="2020-03" db="EMBL/GenBank/DDBJ databases">
        <title>Comparative genomics of Weissella paramesenteroides.</title>
        <authorList>
            <person name="Kant R."/>
            <person name="Takala T."/>
            <person name="Saris P."/>
        </authorList>
    </citation>
    <scope>NUCLEOTIDE SEQUENCE [LARGE SCALE GENOMIC DNA]</scope>
    <source>
        <strain evidence="2 3">SJ27-4</strain>
    </source>
</reference>
<feature type="transmembrane region" description="Helical" evidence="1">
    <location>
        <begin position="28"/>
        <end position="49"/>
    </location>
</feature>
<feature type="transmembrane region" description="Helical" evidence="1">
    <location>
        <begin position="129"/>
        <end position="149"/>
    </location>
</feature>
<name>A0ABD4XIR5_WEIPA</name>
<feature type="transmembrane region" description="Helical" evidence="1">
    <location>
        <begin position="170"/>
        <end position="196"/>
    </location>
</feature>
<protein>
    <submittedName>
        <fullName evidence="2">Uncharacterized protein</fullName>
    </submittedName>
</protein>
<keyword evidence="1" id="KW-0472">Membrane</keyword>
<comment type="caution">
    <text evidence="2">The sequence shown here is derived from an EMBL/GenBank/DDBJ whole genome shotgun (WGS) entry which is preliminary data.</text>
</comment>
<dbReference type="EMBL" id="JAANXN010000005">
    <property type="protein sequence ID" value="MDF8370977.1"/>
    <property type="molecule type" value="Genomic_DNA"/>
</dbReference>